<gene>
    <name evidence="1" type="ORF">AVDCRST_MAG19-1815</name>
</gene>
<sequence>MILETLDLDPAELERRTGWQIKPQGACKGERCVPLPAAGGGRVDARLLAERLGMPLVRDEPSGLWCLGPEAGGRALADVRAPDLELPDVHGRAFRLRSLRGRKVLLVAWASW</sequence>
<name>A0A6J4UVP5_9BACT</name>
<accession>A0A6J4UVP5</accession>
<reference evidence="1" key="1">
    <citation type="submission" date="2020-02" db="EMBL/GenBank/DDBJ databases">
        <authorList>
            <person name="Meier V. D."/>
        </authorList>
    </citation>
    <scope>NUCLEOTIDE SEQUENCE</scope>
    <source>
        <strain evidence="1">AVDCRST_MAG19</strain>
    </source>
</reference>
<protein>
    <recommendedName>
        <fullName evidence="2">Redoxin domain-containing protein</fullName>
    </recommendedName>
</protein>
<dbReference type="SUPFAM" id="SSF52833">
    <property type="entry name" value="Thioredoxin-like"/>
    <property type="match status" value="1"/>
</dbReference>
<dbReference type="Gene3D" id="3.40.30.10">
    <property type="entry name" value="Glutaredoxin"/>
    <property type="match status" value="1"/>
</dbReference>
<evidence type="ECO:0008006" key="2">
    <source>
        <dbReference type="Google" id="ProtNLM"/>
    </source>
</evidence>
<proteinExistence type="predicted"/>
<evidence type="ECO:0000313" key="1">
    <source>
        <dbReference type="EMBL" id="CAA9561269.1"/>
    </source>
</evidence>
<dbReference type="InterPro" id="IPR036249">
    <property type="entry name" value="Thioredoxin-like_sf"/>
</dbReference>
<dbReference type="EMBL" id="CADCWL010000078">
    <property type="protein sequence ID" value="CAA9561269.1"/>
    <property type="molecule type" value="Genomic_DNA"/>
</dbReference>
<organism evidence="1">
    <name type="scientific">uncultured Thermomicrobiales bacterium</name>
    <dbReference type="NCBI Taxonomy" id="1645740"/>
    <lineage>
        <taxon>Bacteria</taxon>
        <taxon>Pseudomonadati</taxon>
        <taxon>Thermomicrobiota</taxon>
        <taxon>Thermomicrobia</taxon>
        <taxon>Thermomicrobiales</taxon>
        <taxon>environmental samples</taxon>
    </lineage>
</organism>
<dbReference type="AlphaFoldDB" id="A0A6J4UVP5"/>